<protein>
    <submittedName>
        <fullName evidence="1">Uncharacterized protein</fullName>
    </submittedName>
</protein>
<reference evidence="1" key="1">
    <citation type="submission" date="2022-12" db="EMBL/GenBank/DDBJ databases">
        <title>Genome Sequence of Lasiodiplodia mahajangana.</title>
        <authorList>
            <person name="Buettner E."/>
        </authorList>
    </citation>
    <scope>NUCLEOTIDE SEQUENCE</scope>
    <source>
        <strain evidence="1">VT137</strain>
    </source>
</reference>
<sequence>MAHQEEPKLLPVAIDEIAAQEPDSLYGKYPADPSNYSAGFKNVTFAQLANATNGVAWWLESEVGRGGDGPTPTIAYIGPNDFRYVFAFVGANKAGYQLFLTSPRNSLAAHLALLENLRCSIIIVAGQVLPIVDEIVKTRSMRLLMMEEMEDLMNRPSRPYPYQKSLDEAKRDGAFVCHTSGTTGIPKACLYTQEFVLRCARVTWLPPPEGYTSLTSKLGNNTQILVLPFFHPAGVQLGIFNAIYNRSVVIIPSWLAPPSTEDLANLIQNVEADWAMTSPFTLETLAKDEAMLDQVASRLKMLVFAGGALPKALGDVIAKKIHLASFLGSSETAGLPLIYPTDFDFVNDWQYMGFHPKVGAILDPRTEDTFELVLKRSKALEPYQPVFERLPDLEAFPTSDLFRRHPVRQDMWAHASRSDDVIVFLNGEKTNPVSFENHLSKHPDIEGAIVFGDQRFEAGVLIELRAENKLSAKGKDERINSDRSVTRPLHDARHAIIADAERHGYAKS</sequence>
<accession>A0ACC2JCS5</accession>
<evidence type="ECO:0000313" key="1">
    <source>
        <dbReference type="EMBL" id="KAJ8125215.1"/>
    </source>
</evidence>
<comment type="caution">
    <text evidence="1">The sequence shown here is derived from an EMBL/GenBank/DDBJ whole genome shotgun (WGS) entry which is preliminary data.</text>
</comment>
<gene>
    <name evidence="1" type="ORF">O1611_g8426</name>
</gene>
<organism evidence="1 2">
    <name type="scientific">Lasiodiplodia mahajangana</name>
    <dbReference type="NCBI Taxonomy" id="1108764"/>
    <lineage>
        <taxon>Eukaryota</taxon>
        <taxon>Fungi</taxon>
        <taxon>Dikarya</taxon>
        <taxon>Ascomycota</taxon>
        <taxon>Pezizomycotina</taxon>
        <taxon>Dothideomycetes</taxon>
        <taxon>Dothideomycetes incertae sedis</taxon>
        <taxon>Botryosphaeriales</taxon>
        <taxon>Botryosphaeriaceae</taxon>
        <taxon>Lasiodiplodia</taxon>
    </lineage>
</organism>
<evidence type="ECO:0000313" key="2">
    <source>
        <dbReference type="Proteomes" id="UP001153332"/>
    </source>
</evidence>
<proteinExistence type="predicted"/>
<dbReference type="EMBL" id="JAPUUL010002500">
    <property type="protein sequence ID" value="KAJ8125215.1"/>
    <property type="molecule type" value="Genomic_DNA"/>
</dbReference>
<dbReference type="Proteomes" id="UP001153332">
    <property type="component" value="Unassembled WGS sequence"/>
</dbReference>
<keyword evidence="2" id="KW-1185">Reference proteome</keyword>
<name>A0ACC2JCS5_9PEZI</name>